<protein>
    <recommendedName>
        <fullName evidence="4">TRAM domain-containing protein</fullName>
    </recommendedName>
</protein>
<dbReference type="InterPro" id="IPR010280">
    <property type="entry name" value="U5_MeTrfase_fam"/>
</dbReference>
<dbReference type="SUPFAM" id="SSF53335">
    <property type="entry name" value="S-adenosyl-L-methionine-dependent methyltransferases"/>
    <property type="match status" value="1"/>
</dbReference>
<feature type="non-terminal residue" evidence="5">
    <location>
        <position position="153"/>
    </location>
</feature>
<name>X1E717_9ZZZZ</name>
<accession>X1E717</accession>
<dbReference type="FunFam" id="2.40.50.140:FF:000097">
    <property type="entry name" value="23S rRNA (uracil(1939)-C(5))-methyltransferase RlmD"/>
    <property type="match status" value="1"/>
</dbReference>
<evidence type="ECO:0000259" key="4">
    <source>
        <dbReference type="PROSITE" id="PS50926"/>
    </source>
</evidence>
<dbReference type="AlphaFoldDB" id="X1E717"/>
<dbReference type="InterPro" id="IPR029063">
    <property type="entry name" value="SAM-dependent_MTases_sf"/>
</dbReference>
<dbReference type="PANTHER" id="PTHR11061">
    <property type="entry name" value="RNA M5U METHYLTRANSFERASE"/>
    <property type="match status" value="1"/>
</dbReference>
<dbReference type="GO" id="GO:0032259">
    <property type="term" value="P:methylation"/>
    <property type="evidence" value="ECO:0007669"/>
    <property type="project" value="UniProtKB-KW"/>
</dbReference>
<proteinExistence type="predicted"/>
<dbReference type="GO" id="GO:0008173">
    <property type="term" value="F:RNA methyltransferase activity"/>
    <property type="evidence" value="ECO:0007669"/>
    <property type="project" value="InterPro"/>
</dbReference>
<keyword evidence="2" id="KW-0808">Transferase</keyword>
<dbReference type="PANTHER" id="PTHR11061:SF30">
    <property type="entry name" value="TRNA (URACIL(54)-C(5))-METHYLTRANSFERASE"/>
    <property type="match status" value="1"/>
</dbReference>
<gene>
    <name evidence="5" type="ORF">S03H2_08101</name>
</gene>
<evidence type="ECO:0000256" key="3">
    <source>
        <dbReference type="ARBA" id="ARBA00022691"/>
    </source>
</evidence>
<dbReference type="InterPro" id="IPR012340">
    <property type="entry name" value="NA-bd_OB-fold"/>
</dbReference>
<dbReference type="InterPro" id="IPR002792">
    <property type="entry name" value="TRAM_dom"/>
</dbReference>
<dbReference type="Gene3D" id="2.40.50.140">
    <property type="entry name" value="Nucleic acid-binding proteins"/>
    <property type="match status" value="1"/>
</dbReference>
<dbReference type="PROSITE" id="PS51687">
    <property type="entry name" value="SAM_MT_RNA_M5U"/>
    <property type="match status" value="1"/>
</dbReference>
<dbReference type="SUPFAM" id="SSF50249">
    <property type="entry name" value="Nucleic acid-binding proteins"/>
    <property type="match status" value="1"/>
</dbReference>
<dbReference type="Gene3D" id="3.40.50.150">
    <property type="entry name" value="Vaccinia Virus protein VP39"/>
    <property type="match status" value="1"/>
</dbReference>
<keyword evidence="3" id="KW-0949">S-adenosyl-L-methionine</keyword>
<organism evidence="5">
    <name type="scientific">marine sediment metagenome</name>
    <dbReference type="NCBI Taxonomy" id="412755"/>
    <lineage>
        <taxon>unclassified sequences</taxon>
        <taxon>metagenomes</taxon>
        <taxon>ecological metagenomes</taxon>
    </lineage>
</organism>
<dbReference type="Pfam" id="PF01938">
    <property type="entry name" value="TRAM"/>
    <property type="match status" value="1"/>
</dbReference>
<evidence type="ECO:0000256" key="2">
    <source>
        <dbReference type="ARBA" id="ARBA00022679"/>
    </source>
</evidence>
<keyword evidence="1" id="KW-0489">Methyltransferase</keyword>
<evidence type="ECO:0000313" key="5">
    <source>
        <dbReference type="EMBL" id="GAH28387.1"/>
    </source>
</evidence>
<feature type="domain" description="TRAM" evidence="4">
    <location>
        <begin position="15"/>
        <end position="73"/>
    </location>
</feature>
<sequence>MNAAPISTSPRTTSLPRKGELLDLTIDSLAYGGKGVARRNGFVVFVQRALPGQKVRVRITLRRKGYAEGRVEELLQPSPDTEQPRCAHFGICGGCATQDYPYEKQLEQKQAQVQDLFARLGGFADVEVQPIIGCRETYHYRNKMEFAFSPYPW</sequence>
<dbReference type="GO" id="GO:0006396">
    <property type="term" value="P:RNA processing"/>
    <property type="evidence" value="ECO:0007669"/>
    <property type="project" value="InterPro"/>
</dbReference>
<dbReference type="EMBL" id="BARU01003872">
    <property type="protein sequence ID" value="GAH28387.1"/>
    <property type="molecule type" value="Genomic_DNA"/>
</dbReference>
<comment type="caution">
    <text evidence="5">The sequence shown here is derived from an EMBL/GenBank/DDBJ whole genome shotgun (WGS) entry which is preliminary data.</text>
</comment>
<dbReference type="PROSITE" id="PS50926">
    <property type="entry name" value="TRAM"/>
    <property type="match status" value="1"/>
</dbReference>
<reference evidence="5" key="1">
    <citation type="journal article" date="2014" name="Front. Microbiol.">
        <title>High frequency of phylogenetically diverse reductive dehalogenase-homologous genes in deep subseafloor sedimentary metagenomes.</title>
        <authorList>
            <person name="Kawai M."/>
            <person name="Futagami T."/>
            <person name="Toyoda A."/>
            <person name="Takaki Y."/>
            <person name="Nishi S."/>
            <person name="Hori S."/>
            <person name="Arai W."/>
            <person name="Tsubouchi T."/>
            <person name="Morono Y."/>
            <person name="Uchiyama I."/>
            <person name="Ito T."/>
            <person name="Fujiyama A."/>
            <person name="Inagaki F."/>
            <person name="Takami H."/>
        </authorList>
    </citation>
    <scope>NUCLEOTIDE SEQUENCE</scope>
    <source>
        <strain evidence="5">Expedition CK06-06</strain>
    </source>
</reference>
<evidence type="ECO:0000256" key="1">
    <source>
        <dbReference type="ARBA" id="ARBA00022603"/>
    </source>
</evidence>